<reference evidence="8" key="1">
    <citation type="journal article" date="2019" name="Environ. Microbiol.">
        <title>Fungal ecological strategies reflected in gene transcription - a case study of two litter decomposers.</title>
        <authorList>
            <person name="Barbi F."/>
            <person name="Kohler A."/>
            <person name="Barry K."/>
            <person name="Baskaran P."/>
            <person name="Daum C."/>
            <person name="Fauchery L."/>
            <person name="Ihrmark K."/>
            <person name="Kuo A."/>
            <person name="LaButti K."/>
            <person name="Lipzen A."/>
            <person name="Morin E."/>
            <person name="Grigoriev I.V."/>
            <person name="Henrissat B."/>
            <person name="Lindahl B."/>
            <person name="Martin F."/>
        </authorList>
    </citation>
    <scope>NUCLEOTIDE SEQUENCE</scope>
    <source>
        <strain evidence="8">JB14</strain>
    </source>
</reference>
<evidence type="ECO:0000313" key="9">
    <source>
        <dbReference type="Proteomes" id="UP000799118"/>
    </source>
</evidence>
<dbReference type="Gene3D" id="4.10.240.10">
    <property type="entry name" value="Zn(2)-C6 fungal-type DNA-binding domain"/>
    <property type="match status" value="1"/>
</dbReference>
<evidence type="ECO:0000256" key="2">
    <source>
        <dbReference type="ARBA" id="ARBA00022723"/>
    </source>
</evidence>
<sequence>MYTVESATRPRANQSDYSGLHGADAYALIGPGAPPLVHYSAVPVSNEQFSPVTPVYTEPHSTYPFDSHIARESQNPSAYSSAPVIPSLPRRRDSHPLGISVPPSMSNPSTYTPSTASPSDSWPPTMKEDQSGDPPKKKSRREKPKIALAPDQPPTTQGKPRARVYVACLQCRNRKIRCDGAKPICHNCGRRSGGGDCNYDAVPRRRGPDKTPGARQRMARELRQEMESDATTRRRRRRRDPEAPRHIAPTGQYGHISRSSNEDALSTLPLNGSLSPTSSSDYSISPSYLAPLSSLTSPLEGARLYGGCSCHGLVQCPSSQPYVSSRTQPLPFVEPTSNFVELEHRLLDNVSPLVSRGHITAVDENGEESDVVSDISSEPSIRFSRKIWFESFMHLRFLFRSSNYCFFGTFFDPVKREQMQPSLILAALALAIFWQSSEIGQGSVGRTRALRLREEAQSALEASFNAGSIDETLAQAAWLLALFEVCAHPEHSTARSVSAIVMLDSIIRCLALTVVDADDPNTSVFGSGQVPRIGEPPSSGWTATNGHHAYFSDVEHVYHTPVSSTTDTGSSRCSCASLTLGEHWPTSLDHTPLWATTPRWDPTWSPGDIRKESSRRLCWSAISLAAGHLSYAAASQSHMPELFISDPGNYALLFSGESICRSPSLSPSAAKDTVWALYDRSFLLWHICARVRTDTSMSDVEKGQFAVKAWLETDAIEKALNKHTCGIEKAYIFQGREYLFNTRMYISFEFQRYIPLVNSDVNGFFHRKKAEEWLTHQAAVAERYMQGLHTITGNSNNSLARRPFFVFWFMSQVLRALRLWHCDNSLTIALDVCKAFLPAIDYLNALWPCEEQRQRYMHLRERLDSAFYTAGIPQPPPPNFSLPDSSSSVL</sequence>
<dbReference type="SMART" id="SM00066">
    <property type="entry name" value="GAL4"/>
    <property type="match status" value="1"/>
</dbReference>
<evidence type="ECO:0000256" key="5">
    <source>
        <dbReference type="ARBA" id="ARBA00023242"/>
    </source>
</evidence>
<dbReference type="GO" id="GO:0000981">
    <property type="term" value="F:DNA-binding transcription factor activity, RNA polymerase II-specific"/>
    <property type="evidence" value="ECO:0007669"/>
    <property type="project" value="InterPro"/>
</dbReference>
<dbReference type="OrthoDB" id="2123952at2759"/>
<dbReference type="InterPro" id="IPR050815">
    <property type="entry name" value="TF_fung"/>
</dbReference>
<feature type="compositionally biased region" description="Low complexity" evidence="6">
    <location>
        <begin position="106"/>
        <end position="120"/>
    </location>
</feature>
<evidence type="ECO:0000313" key="8">
    <source>
        <dbReference type="EMBL" id="KAE9405655.1"/>
    </source>
</evidence>
<dbReference type="SUPFAM" id="SSF57701">
    <property type="entry name" value="Zn2/Cys6 DNA-binding domain"/>
    <property type="match status" value="1"/>
</dbReference>
<gene>
    <name evidence="8" type="ORF">BT96DRAFT_915878</name>
</gene>
<dbReference type="PANTHER" id="PTHR47338">
    <property type="entry name" value="ZN(II)2CYS6 TRANSCRIPTION FACTOR (EUROFUNG)-RELATED"/>
    <property type="match status" value="1"/>
</dbReference>
<organism evidence="8 9">
    <name type="scientific">Gymnopus androsaceus JB14</name>
    <dbReference type="NCBI Taxonomy" id="1447944"/>
    <lineage>
        <taxon>Eukaryota</taxon>
        <taxon>Fungi</taxon>
        <taxon>Dikarya</taxon>
        <taxon>Basidiomycota</taxon>
        <taxon>Agaricomycotina</taxon>
        <taxon>Agaricomycetes</taxon>
        <taxon>Agaricomycetidae</taxon>
        <taxon>Agaricales</taxon>
        <taxon>Marasmiineae</taxon>
        <taxon>Omphalotaceae</taxon>
        <taxon>Gymnopus</taxon>
    </lineage>
</organism>
<dbReference type="GO" id="GO:0008270">
    <property type="term" value="F:zinc ion binding"/>
    <property type="evidence" value="ECO:0007669"/>
    <property type="project" value="InterPro"/>
</dbReference>
<evidence type="ECO:0000256" key="4">
    <source>
        <dbReference type="ARBA" id="ARBA00023163"/>
    </source>
</evidence>
<keyword evidence="3" id="KW-0805">Transcription regulation</keyword>
<evidence type="ECO:0000256" key="3">
    <source>
        <dbReference type="ARBA" id="ARBA00023015"/>
    </source>
</evidence>
<dbReference type="GO" id="GO:0005634">
    <property type="term" value="C:nucleus"/>
    <property type="evidence" value="ECO:0007669"/>
    <property type="project" value="UniProtKB-SubCell"/>
</dbReference>
<comment type="subcellular location">
    <subcellularLocation>
        <location evidence="1">Nucleus</location>
    </subcellularLocation>
</comment>
<name>A0A6A4IAC3_9AGAR</name>
<feature type="compositionally biased region" description="Low complexity" evidence="6">
    <location>
        <begin position="273"/>
        <end position="283"/>
    </location>
</feature>
<feature type="region of interest" description="Disordered" evidence="6">
    <location>
        <begin position="871"/>
        <end position="890"/>
    </location>
</feature>
<keyword evidence="4" id="KW-0804">Transcription</keyword>
<dbReference type="PANTHER" id="PTHR47338:SF5">
    <property type="entry name" value="ZN(II)2CYS6 TRANSCRIPTION FACTOR (EUROFUNG)"/>
    <property type="match status" value="1"/>
</dbReference>
<proteinExistence type="predicted"/>
<feature type="compositionally biased region" description="Basic and acidic residues" evidence="6">
    <location>
        <begin position="126"/>
        <end position="136"/>
    </location>
</feature>
<dbReference type="InterPro" id="IPR036864">
    <property type="entry name" value="Zn2-C6_fun-type_DNA-bd_sf"/>
</dbReference>
<feature type="compositionally biased region" description="Polar residues" evidence="6">
    <location>
        <begin position="257"/>
        <end position="272"/>
    </location>
</feature>
<dbReference type="CDD" id="cd00067">
    <property type="entry name" value="GAL4"/>
    <property type="match status" value="1"/>
</dbReference>
<evidence type="ECO:0000256" key="1">
    <source>
        <dbReference type="ARBA" id="ARBA00004123"/>
    </source>
</evidence>
<dbReference type="InterPro" id="IPR001138">
    <property type="entry name" value="Zn2Cys6_DnaBD"/>
</dbReference>
<dbReference type="PROSITE" id="PS50048">
    <property type="entry name" value="ZN2_CY6_FUNGAL_2"/>
    <property type="match status" value="1"/>
</dbReference>
<accession>A0A6A4IAC3</accession>
<dbReference type="Pfam" id="PF00172">
    <property type="entry name" value="Zn_clus"/>
    <property type="match status" value="1"/>
</dbReference>
<protein>
    <recommendedName>
        <fullName evidence="7">Zn(2)-C6 fungal-type domain-containing protein</fullName>
    </recommendedName>
</protein>
<keyword evidence="2" id="KW-0479">Metal-binding</keyword>
<dbReference type="Proteomes" id="UP000799118">
    <property type="component" value="Unassembled WGS sequence"/>
</dbReference>
<feature type="region of interest" description="Disordered" evidence="6">
    <location>
        <begin position="189"/>
        <end position="283"/>
    </location>
</feature>
<dbReference type="EMBL" id="ML769407">
    <property type="protein sequence ID" value="KAE9405655.1"/>
    <property type="molecule type" value="Genomic_DNA"/>
</dbReference>
<feature type="domain" description="Zn(2)-C6 fungal-type" evidence="7">
    <location>
        <begin position="167"/>
        <end position="199"/>
    </location>
</feature>
<evidence type="ECO:0000256" key="6">
    <source>
        <dbReference type="SAM" id="MobiDB-lite"/>
    </source>
</evidence>
<dbReference type="PROSITE" id="PS00463">
    <property type="entry name" value="ZN2_CY6_FUNGAL_1"/>
    <property type="match status" value="1"/>
</dbReference>
<keyword evidence="9" id="KW-1185">Reference proteome</keyword>
<dbReference type="AlphaFoldDB" id="A0A6A4IAC3"/>
<evidence type="ECO:0000259" key="7">
    <source>
        <dbReference type="PROSITE" id="PS50048"/>
    </source>
</evidence>
<feature type="region of interest" description="Disordered" evidence="6">
    <location>
        <begin position="63"/>
        <end position="160"/>
    </location>
</feature>
<keyword evidence="5" id="KW-0539">Nucleus</keyword>
<feature type="compositionally biased region" description="Basic and acidic residues" evidence="6">
    <location>
        <begin position="218"/>
        <end position="232"/>
    </location>
</feature>